<dbReference type="OrthoDB" id="3459455at2"/>
<dbReference type="PRINTS" id="PR00039">
    <property type="entry name" value="HTHLYSR"/>
</dbReference>
<evidence type="ECO:0000256" key="1">
    <source>
        <dbReference type="ARBA" id="ARBA00009437"/>
    </source>
</evidence>
<dbReference type="SUPFAM" id="SSF46785">
    <property type="entry name" value="Winged helix' DNA-binding domain"/>
    <property type="match status" value="1"/>
</dbReference>
<dbReference type="InterPro" id="IPR050950">
    <property type="entry name" value="HTH-type_LysR_regulators"/>
</dbReference>
<dbReference type="PANTHER" id="PTHR30419:SF8">
    <property type="entry name" value="NITROGEN ASSIMILATION TRANSCRIPTIONAL ACTIVATOR-RELATED"/>
    <property type="match status" value="1"/>
</dbReference>
<keyword evidence="3 6" id="KW-0238">DNA-binding</keyword>
<accession>A0A561UBP0</accession>
<dbReference type="Gene3D" id="1.10.10.10">
    <property type="entry name" value="Winged helix-like DNA-binding domain superfamily/Winged helix DNA-binding domain"/>
    <property type="match status" value="1"/>
</dbReference>
<dbReference type="InterPro" id="IPR036388">
    <property type="entry name" value="WH-like_DNA-bd_sf"/>
</dbReference>
<dbReference type="PANTHER" id="PTHR30419">
    <property type="entry name" value="HTH-TYPE TRANSCRIPTIONAL REGULATOR YBHD"/>
    <property type="match status" value="1"/>
</dbReference>
<dbReference type="GO" id="GO:0003677">
    <property type="term" value="F:DNA binding"/>
    <property type="evidence" value="ECO:0007669"/>
    <property type="project" value="UniProtKB-KW"/>
</dbReference>
<name>A0A561UBP0_9ACTN</name>
<comment type="similarity">
    <text evidence="1">Belongs to the LysR transcriptional regulatory family.</text>
</comment>
<protein>
    <submittedName>
        <fullName evidence="6">DNA-binding transcriptional LysR family regulator</fullName>
    </submittedName>
</protein>
<dbReference type="CDD" id="cd05466">
    <property type="entry name" value="PBP2_LTTR_substrate"/>
    <property type="match status" value="1"/>
</dbReference>
<dbReference type="AlphaFoldDB" id="A0A561UBP0"/>
<dbReference type="FunFam" id="1.10.10.10:FF:000001">
    <property type="entry name" value="LysR family transcriptional regulator"/>
    <property type="match status" value="1"/>
</dbReference>
<sequence length="296" mass="31763">MTLDDLRVFVAACEAGNLSAVAREHGRTQSAISQHVRRLETELGLTLLERQPRGVAPTEAGRILHRAAGGSIAQLDLALRRLRDLRDGESGTVRITTGATTVRHFMSAGVVEFRRRHPEVHLEFRTETSTRSCFDALLAGEADLAWITIGAPVRGLEQRPVLSLPWVLAVHASHPLAGRERVAAAELHGLQPIRLPENSAGRAHLDGQLAAAPGGPGEPGATTSVADWDTAVMLAELDLGTAVVPALPGWRAAEHPSLRLIPIPELPPLAVGWAARQWDALSRPAREFADAVGVRQ</sequence>
<evidence type="ECO:0000256" key="4">
    <source>
        <dbReference type="ARBA" id="ARBA00023163"/>
    </source>
</evidence>
<evidence type="ECO:0000313" key="7">
    <source>
        <dbReference type="Proteomes" id="UP000317940"/>
    </source>
</evidence>
<dbReference type="InterPro" id="IPR036390">
    <property type="entry name" value="WH_DNA-bd_sf"/>
</dbReference>
<dbReference type="Proteomes" id="UP000317940">
    <property type="component" value="Unassembled WGS sequence"/>
</dbReference>
<dbReference type="GO" id="GO:0003700">
    <property type="term" value="F:DNA-binding transcription factor activity"/>
    <property type="evidence" value="ECO:0007669"/>
    <property type="project" value="InterPro"/>
</dbReference>
<reference evidence="6 7" key="1">
    <citation type="submission" date="2019-06" db="EMBL/GenBank/DDBJ databases">
        <title>Sequencing the genomes of 1000 actinobacteria strains.</title>
        <authorList>
            <person name="Klenk H.-P."/>
        </authorList>
    </citation>
    <scope>NUCLEOTIDE SEQUENCE [LARGE SCALE GENOMIC DNA]</scope>
    <source>
        <strain evidence="6 7">DSM 44826</strain>
    </source>
</reference>
<evidence type="ECO:0000259" key="5">
    <source>
        <dbReference type="PROSITE" id="PS50931"/>
    </source>
</evidence>
<dbReference type="RefSeq" id="WP_145903089.1">
    <property type="nucleotide sequence ID" value="NZ_BAAAMZ010000004.1"/>
</dbReference>
<dbReference type="SUPFAM" id="SSF53850">
    <property type="entry name" value="Periplasmic binding protein-like II"/>
    <property type="match status" value="1"/>
</dbReference>
<dbReference type="Pfam" id="PF00126">
    <property type="entry name" value="HTH_1"/>
    <property type="match status" value="1"/>
</dbReference>
<dbReference type="InterPro" id="IPR000847">
    <property type="entry name" value="LysR_HTH_N"/>
</dbReference>
<comment type="caution">
    <text evidence="6">The sequence shown here is derived from an EMBL/GenBank/DDBJ whole genome shotgun (WGS) entry which is preliminary data.</text>
</comment>
<gene>
    <name evidence="6" type="ORF">FHX73_11553</name>
</gene>
<dbReference type="PROSITE" id="PS50931">
    <property type="entry name" value="HTH_LYSR"/>
    <property type="match status" value="1"/>
</dbReference>
<evidence type="ECO:0000256" key="2">
    <source>
        <dbReference type="ARBA" id="ARBA00023015"/>
    </source>
</evidence>
<dbReference type="Gene3D" id="3.40.190.290">
    <property type="match status" value="1"/>
</dbReference>
<evidence type="ECO:0000313" key="6">
    <source>
        <dbReference type="EMBL" id="TWF96780.1"/>
    </source>
</evidence>
<dbReference type="InterPro" id="IPR005119">
    <property type="entry name" value="LysR_subst-bd"/>
</dbReference>
<keyword evidence="4" id="KW-0804">Transcription</keyword>
<dbReference type="GO" id="GO:0005829">
    <property type="term" value="C:cytosol"/>
    <property type="evidence" value="ECO:0007669"/>
    <property type="project" value="TreeGrafter"/>
</dbReference>
<keyword evidence="7" id="KW-1185">Reference proteome</keyword>
<keyword evidence="2" id="KW-0805">Transcription regulation</keyword>
<evidence type="ECO:0000256" key="3">
    <source>
        <dbReference type="ARBA" id="ARBA00023125"/>
    </source>
</evidence>
<proteinExistence type="inferred from homology"/>
<organism evidence="6 7">
    <name type="scientific">Kitasatospora viridis</name>
    <dbReference type="NCBI Taxonomy" id="281105"/>
    <lineage>
        <taxon>Bacteria</taxon>
        <taxon>Bacillati</taxon>
        <taxon>Actinomycetota</taxon>
        <taxon>Actinomycetes</taxon>
        <taxon>Kitasatosporales</taxon>
        <taxon>Streptomycetaceae</taxon>
        <taxon>Kitasatospora</taxon>
    </lineage>
</organism>
<feature type="domain" description="HTH lysR-type" evidence="5">
    <location>
        <begin position="1"/>
        <end position="58"/>
    </location>
</feature>
<dbReference type="EMBL" id="VIWT01000001">
    <property type="protein sequence ID" value="TWF96780.1"/>
    <property type="molecule type" value="Genomic_DNA"/>
</dbReference>
<dbReference type="Pfam" id="PF03466">
    <property type="entry name" value="LysR_substrate"/>
    <property type="match status" value="1"/>
</dbReference>